<protein>
    <submittedName>
        <fullName evidence="9">Carbohydrate ABC transporter permease</fullName>
    </submittedName>
</protein>
<feature type="transmembrane region" description="Helical" evidence="7">
    <location>
        <begin position="84"/>
        <end position="110"/>
    </location>
</feature>
<keyword evidence="10" id="KW-1185">Reference proteome</keyword>
<comment type="similarity">
    <text evidence="7">Belongs to the binding-protein-dependent transport system permease family.</text>
</comment>
<comment type="caution">
    <text evidence="9">The sequence shown here is derived from an EMBL/GenBank/DDBJ whole genome shotgun (WGS) entry which is preliminary data.</text>
</comment>
<gene>
    <name evidence="9" type="ORF">QJS35_20690</name>
</gene>
<evidence type="ECO:0000256" key="2">
    <source>
        <dbReference type="ARBA" id="ARBA00022448"/>
    </source>
</evidence>
<keyword evidence="5 7" id="KW-1133">Transmembrane helix</keyword>
<feature type="transmembrane region" description="Helical" evidence="7">
    <location>
        <begin position="209"/>
        <end position="232"/>
    </location>
</feature>
<dbReference type="RefSeq" id="WP_232187180.1">
    <property type="nucleotide sequence ID" value="NZ_JAIOAP010000011.1"/>
</dbReference>
<evidence type="ECO:0000259" key="8">
    <source>
        <dbReference type="PROSITE" id="PS50928"/>
    </source>
</evidence>
<dbReference type="PANTHER" id="PTHR43744:SF12">
    <property type="entry name" value="ABC TRANSPORTER PERMEASE PROTEIN MG189-RELATED"/>
    <property type="match status" value="1"/>
</dbReference>
<feature type="transmembrane region" description="Helical" evidence="7">
    <location>
        <begin position="25"/>
        <end position="47"/>
    </location>
</feature>
<dbReference type="EMBL" id="JASKHM010000012">
    <property type="protein sequence ID" value="MEQ4484808.1"/>
    <property type="molecule type" value="Genomic_DNA"/>
</dbReference>
<feature type="transmembrane region" description="Helical" evidence="7">
    <location>
        <begin position="117"/>
        <end position="141"/>
    </location>
</feature>
<evidence type="ECO:0000256" key="7">
    <source>
        <dbReference type="RuleBase" id="RU363032"/>
    </source>
</evidence>
<dbReference type="Pfam" id="PF00528">
    <property type="entry name" value="BPD_transp_1"/>
    <property type="match status" value="1"/>
</dbReference>
<keyword evidence="2 7" id="KW-0813">Transport</keyword>
<keyword evidence="6 7" id="KW-0472">Membrane</keyword>
<dbReference type="Proteomes" id="UP001493487">
    <property type="component" value="Unassembled WGS sequence"/>
</dbReference>
<evidence type="ECO:0000256" key="6">
    <source>
        <dbReference type="ARBA" id="ARBA00023136"/>
    </source>
</evidence>
<reference evidence="9 10" key="1">
    <citation type="journal article" date="2023" name="Genome Announc.">
        <title>Pan-Genome Analyses of the Genus Cohnella and Proposal of the Novel Species Cohnella silvisoli sp. nov., Isolated from Forest Soil.</title>
        <authorList>
            <person name="Wang C."/>
            <person name="Mao L."/>
            <person name="Bao G."/>
            <person name="Zhu H."/>
        </authorList>
    </citation>
    <scope>NUCLEOTIDE SEQUENCE [LARGE SCALE GENOMIC DNA]</scope>
    <source>
        <strain evidence="9 10">NL03-T5-1</strain>
    </source>
</reference>
<proteinExistence type="inferred from homology"/>
<evidence type="ECO:0000256" key="5">
    <source>
        <dbReference type="ARBA" id="ARBA00022989"/>
    </source>
</evidence>
<organism evidence="9 10">
    <name type="scientific">Cohnella silvisoli</name>
    <dbReference type="NCBI Taxonomy" id="2873699"/>
    <lineage>
        <taxon>Bacteria</taxon>
        <taxon>Bacillati</taxon>
        <taxon>Bacillota</taxon>
        <taxon>Bacilli</taxon>
        <taxon>Bacillales</taxon>
        <taxon>Paenibacillaceae</taxon>
        <taxon>Cohnella</taxon>
    </lineage>
</organism>
<dbReference type="Gene3D" id="1.10.3720.10">
    <property type="entry name" value="MetI-like"/>
    <property type="match status" value="1"/>
</dbReference>
<evidence type="ECO:0000256" key="3">
    <source>
        <dbReference type="ARBA" id="ARBA00022475"/>
    </source>
</evidence>
<feature type="transmembrane region" description="Helical" evidence="7">
    <location>
        <begin position="255"/>
        <end position="276"/>
    </location>
</feature>
<name>A0ABV1KYN0_9BACL</name>
<feature type="domain" description="ABC transmembrane type-1" evidence="8">
    <location>
        <begin position="85"/>
        <end position="276"/>
    </location>
</feature>
<evidence type="ECO:0000313" key="9">
    <source>
        <dbReference type="EMBL" id="MEQ4484808.1"/>
    </source>
</evidence>
<evidence type="ECO:0000313" key="10">
    <source>
        <dbReference type="Proteomes" id="UP001493487"/>
    </source>
</evidence>
<dbReference type="InterPro" id="IPR000515">
    <property type="entry name" value="MetI-like"/>
</dbReference>
<keyword evidence="4 7" id="KW-0812">Transmembrane</keyword>
<comment type="subcellular location">
    <subcellularLocation>
        <location evidence="1 7">Cell membrane</location>
        <topology evidence="1 7">Multi-pass membrane protein</topology>
    </subcellularLocation>
</comment>
<dbReference type="InterPro" id="IPR035906">
    <property type="entry name" value="MetI-like_sf"/>
</dbReference>
<dbReference type="SUPFAM" id="SSF161098">
    <property type="entry name" value="MetI-like"/>
    <property type="match status" value="1"/>
</dbReference>
<evidence type="ECO:0000256" key="1">
    <source>
        <dbReference type="ARBA" id="ARBA00004651"/>
    </source>
</evidence>
<dbReference type="PROSITE" id="PS50928">
    <property type="entry name" value="ABC_TM1"/>
    <property type="match status" value="1"/>
</dbReference>
<evidence type="ECO:0000256" key="4">
    <source>
        <dbReference type="ARBA" id="ARBA00022692"/>
    </source>
</evidence>
<sequence>MQTTTLKMQSAPRTRVKPMRNWSRLPLYVCLTILAFVFIYPLIYTILASFKTNSEIFSNYFGLPSTWHFENYASAWVKGKIGNYFLNSLFICTVFVVAGLFFSSMGAYVIARVKAKWLVSVFYFFVAGMMIPVHSILIPLAQMAVSFKLSDNYSFLIGLYVAGGIPYMIFVMTGFMRSLPTELEEAVIIDGGGLWTIYRKVLLPLSRPVLATMGILGFLSTWNDLILALLFIKKSSMWTLSLGLMNFTGLFTTDYAGLCAAIILVNIPIIIVYLFLQEYVEKGLTSGAVKG</sequence>
<feature type="transmembrane region" description="Helical" evidence="7">
    <location>
        <begin position="153"/>
        <end position="175"/>
    </location>
</feature>
<dbReference type="PANTHER" id="PTHR43744">
    <property type="entry name" value="ABC TRANSPORTER PERMEASE PROTEIN MG189-RELATED-RELATED"/>
    <property type="match status" value="1"/>
</dbReference>
<keyword evidence="3" id="KW-1003">Cell membrane</keyword>
<dbReference type="CDD" id="cd06261">
    <property type="entry name" value="TM_PBP2"/>
    <property type="match status" value="1"/>
</dbReference>
<accession>A0ABV1KYN0</accession>